<gene>
    <name evidence="2" type="ORF">GMARGA_LOCUS13759</name>
</gene>
<evidence type="ECO:0000259" key="1">
    <source>
        <dbReference type="Pfam" id="PF04937"/>
    </source>
</evidence>
<protein>
    <submittedName>
        <fullName evidence="2">7918_t:CDS:1</fullName>
    </submittedName>
</protein>
<evidence type="ECO:0000313" key="3">
    <source>
        <dbReference type="Proteomes" id="UP000789901"/>
    </source>
</evidence>
<keyword evidence="3" id="KW-1185">Reference proteome</keyword>
<evidence type="ECO:0000313" key="2">
    <source>
        <dbReference type="EMBL" id="CAG8723939.1"/>
    </source>
</evidence>
<feature type="domain" description="DUF659" evidence="1">
    <location>
        <begin position="83"/>
        <end position="195"/>
    </location>
</feature>
<organism evidence="2 3">
    <name type="scientific">Gigaspora margarita</name>
    <dbReference type="NCBI Taxonomy" id="4874"/>
    <lineage>
        <taxon>Eukaryota</taxon>
        <taxon>Fungi</taxon>
        <taxon>Fungi incertae sedis</taxon>
        <taxon>Mucoromycota</taxon>
        <taxon>Glomeromycotina</taxon>
        <taxon>Glomeromycetes</taxon>
        <taxon>Diversisporales</taxon>
        <taxon>Gigasporaceae</taxon>
        <taxon>Gigaspora</taxon>
    </lineage>
</organism>
<name>A0ABN7V4I4_GIGMA</name>
<dbReference type="Proteomes" id="UP000789901">
    <property type="component" value="Unassembled WGS sequence"/>
</dbReference>
<proteinExistence type="predicted"/>
<dbReference type="Pfam" id="PF04937">
    <property type="entry name" value="DUF659"/>
    <property type="match status" value="1"/>
</dbReference>
<dbReference type="InterPro" id="IPR007021">
    <property type="entry name" value="DUF659"/>
</dbReference>
<reference evidence="2 3" key="1">
    <citation type="submission" date="2021-06" db="EMBL/GenBank/DDBJ databases">
        <authorList>
            <person name="Kallberg Y."/>
            <person name="Tangrot J."/>
            <person name="Rosling A."/>
        </authorList>
    </citation>
    <scope>NUCLEOTIDE SEQUENCE [LARGE SCALE GENOMIC DNA]</scope>
    <source>
        <strain evidence="2 3">120-4 pot B 10/14</strain>
    </source>
</reference>
<dbReference type="EMBL" id="CAJVQB010008852">
    <property type="protein sequence ID" value="CAG8723939.1"/>
    <property type="molecule type" value="Genomic_DNA"/>
</dbReference>
<accession>A0ABN7V4I4</accession>
<dbReference type="SUPFAM" id="SSF53098">
    <property type="entry name" value="Ribonuclease H-like"/>
    <property type="match status" value="1"/>
</dbReference>
<sequence length="212" mass="24333">MPNWPAPDLEVQYFLCMLPNQYSAFGPIKIDRITKAGCIFCMPENLISGTAAKKFGTFMGIIKLIQLHHQYQLQDLAITMSTTDGWTNIYQDHLVNYIAIGKNRKSELIKVKDTHRESQTSTTIFRDLVEVIIELGIEKISAIISDRVANYVQMKTLLVQQFPKILTIRYIALESNLLDDNMLKHTYIKSTITSTLKIITYLRKSKQALQFI</sequence>
<dbReference type="InterPro" id="IPR012337">
    <property type="entry name" value="RNaseH-like_sf"/>
</dbReference>
<comment type="caution">
    <text evidence="2">The sequence shown here is derived from an EMBL/GenBank/DDBJ whole genome shotgun (WGS) entry which is preliminary data.</text>
</comment>